<sequence length="589" mass="68167">MFKRLKTQDGPKTEKTHTIVFIILLLIILFLWYFILEMRKPRNSRVSFQYKKNYPLTAPDMSDYDFETQGRKKFEWHLSDEGLGEACAFWRTTFRWMEAKSKGSTSKVVKALEDWFLAMDSELDKTDYANPTYQGMPWGNNWYQFSIDFTQVCAYYILCKVNNPIISNLCCKLITTIIKDPQHSLGYTRDAANSGMMSFPWCTAHNRLGDLDRSSPEYLYGIEQYNVGPRTDLAANKDGTHIDFSYMIHSGVYAYGYVGSLLSFFPDMTQIEVIDNMEYATDMMYSKLRHRTIDVSGCCLFTRVNTLHCDLYTGKTKTGKCEVIPSMRYIRFFGDDYQFTARGMQGTVSYYECDQTYQQMGCYSTFCREVFRPGASKTPIFPVNGFIFPSGATELPTVPPLNITTTTYFGDMYTGETLSYCFTDGVKWGVLRQYYMKCKELVNVRFDEQIFIDIENEIITIFMKLYDAPAQVGYYTGNVKYDPALTNNRGPMYYKTIIDIKANTTTSQRDSTGHLMSNPLNFTGIYKDPRSQTQMGVFITKNGEPYIYCPEEQMITTEEIIKKQYGDNTSYKFKFDIKTNQYMYVGVAT</sequence>
<protein>
    <recommendedName>
        <fullName evidence="3">ODV-E66</fullName>
    </recommendedName>
</protein>
<proteinExistence type="predicted"/>
<evidence type="ECO:0000256" key="1">
    <source>
        <dbReference type="SAM" id="Phobius"/>
    </source>
</evidence>
<feature type="transmembrane region" description="Helical" evidence="1">
    <location>
        <begin position="16"/>
        <end position="36"/>
    </location>
</feature>
<dbReference type="InterPro" id="IPR008929">
    <property type="entry name" value="Chondroitin_lyas"/>
</dbReference>
<organism evidence="2">
    <name type="scientific">Faxonius propinquus nudivirus</name>
    <dbReference type="NCBI Taxonomy" id="3139431"/>
    <lineage>
        <taxon>Viruses</taxon>
        <taxon>Viruses incertae sedis</taxon>
        <taxon>Naldaviricetes</taxon>
        <taxon>Lefavirales</taxon>
        <taxon>Nudiviridae</taxon>
    </lineage>
</organism>
<evidence type="ECO:0000313" key="2">
    <source>
        <dbReference type="EMBL" id="XCH39288.1"/>
    </source>
</evidence>
<keyword evidence="1" id="KW-1133">Transmembrane helix</keyword>
<dbReference type="EMBL" id="PP955094">
    <property type="protein sequence ID" value="XCH39288.1"/>
    <property type="molecule type" value="Genomic_DNA"/>
</dbReference>
<reference evidence="2" key="1">
    <citation type="submission" date="2024-06" db="EMBL/GenBank/DDBJ databases">
        <title>North American crayfish harbour diverse members of the Nudiviridae.</title>
        <authorList>
            <person name="Stratton C."/>
            <person name="Bojko J."/>
        </authorList>
    </citation>
    <scope>NUCLEOTIDE SEQUENCE</scope>
    <source>
        <strain evidence="2">142H</strain>
    </source>
</reference>
<gene>
    <name evidence="2" type="ORF">FpNV_043</name>
</gene>
<accession>A0AAU8GBI6</accession>
<keyword evidence="1" id="KW-0472">Membrane</keyword>
<dbReference type="Gene3D" id="1.50.10.100">
    <property type="entry name" value="Chondroitin AC/alginate lyase"/>
    <property type="match status" value="1"/>
</dbReference>
<evidence type="ECO:0008006" key="3">
    <source>
        <dbReference type="Google" id="ProtNLM"/>
    </source>
</evidence>
<keyword evidence="1" id="KW-0812">Transmembrane</keyword>
<dbReference type="SUPFAM" id="SSF48230">
    <property type="entry name" value="Chondroitin AC/alginate lyase"/>
    <property type="match status" value="1"/>
</dbReference>
<name>A0AAU8GBI6_9VIRU</name>